<keyword evidence="2" id="KW-0547">Nucleotide-binding</keyword>
<reference evidence="8 9" key="1">
    <citation type="submission" date="2019-04" db="EMBL/GenBank/DDBJ databases">
        <title>Complete Genome and Methylome Analysis of Haemophilus haemolyticus NEB129.</title>
        <authorList>
            <person name="Fomenkov A."/>
            <person name="Roberts R.J."/>
            <person name="Anton B.P."/>
            <person name="Vincze T."/>
        </authorList>
    </citation>
    <scope>NUCLEOTIDE SEQUENCE [LARGE SCALE GENOMIC DNA]</scope>
    <source>
        <strain evidence="8 9">NEB129</strain>
    </source>
</reference>
<dbReference type="InterPro" id="IPR027417">
    <property type="entry name" value="P-loop_NTPase"/>
</dbReference>
<dbReference type="PROSITE" id="PS51206">
    <property type="entry name" value="SF3_HELICASE_1"/>
    <property type="match status" value="1"/>
</dbReference>
<dbReference type="GO" id="GO:0005524">
    <property type="term" value="F:ATP binding"/>
    <property type="evidence" value="ECO:0007669"/>
    <property type="project" value="UniProtKB-KW"/>
</dbReference>
<feature type="domain" description="Tyr recombinase" evidence="7">
    <location>
        <begin position="350"/>
        <end position="530"/>
    </location>
</feature>
<evidence type="ECO:0000256" key="2">
    <source>
        <dbReference type="ARBA" id="ARBA00022741"/>
    </source>
</evidence>
<evidence type="ECO:0008006" key="10">
    <source>
        <dbReference type="Google" id="ProtNLM"/>
    </source>
</evidence>
<keyword evidence="5" id="KW-0233">DNA recombination</keyword>
<keyword evidence="4" id="KW-0229">DNA integration</keyword>
<evidence type="ECO:0000313" key="9">
    <source>
        <dbReference type="Proteomes" id="UP000323974"/>
    </source>
</evidence>
<dbReference type="InterPro" id="IPR013762">
    <property type="entry name" value="Integrase-like_cat_sf"/>
</dbReference>
<sequence>MSIQKAPFYEYQLKDPFDETFILAGTLAWNKLYHEMLSDCLSLDKTKKFIILGDEQLEKLPNLRIVRQEKRAAKVIQLGELSNIHISLICQSIATLSDVSTLVLLDDTLSIKENLSDYLKRIRDGQTIQFAEIEASVKFNEADVPKLFLEHSKEHYSYNKETKQFYCYEQAIWKPIDEYQLTSRLISFLKTVKAKYTKKQLDNYLSLLRYDVPLMQTSKRDLIGFSDIVIDRVTGEILEHSPDNWLFSVLPFPYQNKQQESPYFNRWLNFTCDNNENKKSVLLALLYMVLSNRYDWQLFIEITGEGATGKSVLTDICMQMVGLDNVISLNLNNLDNPKERYPIKDKLLIICPDQPSYKIIGSGLKAITGGDLIRVEPIFWSLLTAVRPAEVVSVEWSEIDWENCVWHIPKEKMKGRQNEKKPHTVPLCKQAIWVLEEMKKWNGTYPFVFAHSLRPDKEPMSSETVNNALKRNGYHGILTSHGIRSIIRTYLADIGIERNTAEKVLAHKIDDSLEATYNRHDYLKQRIPVMQRWGDYLEQCGLTHDKITHTKAHTILDCLNAFP</sequence>
<dbReference type="Gene3D" id="3.40.50.300">
    <property type="entry name" value="P-loop containing nucleotide triphosphate hydrolases"/>
    <property type="match status" value="1"/>
</dbReference>
<dbReference type="GO" id="GO:0006310">
    <property type="term" value="P:DNA recombination"/>
    <property type="evidence" value="ECO:0007669"/>
    <property type="project" value="UniProtKB-KW"/>
</dbReference>
<dbReference type="Gene3D" id="1.10.443.10">
    <property type="entry name" value="Intergrase catalytic core"/>
    <property type="match status" value="1"/>
</dbReference>
<gene>
    <name evidence="8" type="ORF">E5Q53_01005</name>
</gene>
<dbReference type="InterPro" id="IPR011010">
    <property type="entry name" value="DNA_brk_join_enz"/>
</dbReference>
<dbReference type="GO" id="GO:0003677">
    <property type="term" value="F:DNA binding"/>
    <property type="evidence" value="ECO:0007669"/>
    <property type="project" value="InterPro"/>
</dbReference>
<dbReference type="GO" id="GO:0015074">
    <property type="term" value="P:DNA integration"/>
    <property type="evidence" value="ECO:0007669"/>
    <property type="project" value="UniProtKB-KW"/>
</dbReference>
<keyword evidence="3" id="KW-0067">ATP-binding</keyword>
<comment type="similarity">
    <text evidence="1">Belongs to the 'phage' integrase family.</text>
</comment>
<dbReference type="PANTHER" id="PTHR30629">
    <property type="entry name" value="PROPHAGE INTEGRASE"/>
    <property type="match status" value="1"/>
</dbReference>
<evidence type="ECO:0000259" key="6">
    <source>
        <dbReference type="PROSITE" id="PS51206"/>
    </source>
</evidence>
<evidence type="ECO:0000256" key="1">
    <source>
        <dbReference type="ARBA" id="ARBA00008857"/>
    </source>
</evidence>
<accession>A0AAE6JPS1</accession>
<dbReference type="PANTHER" id="PTHR30629:SF2">
    <property type="entry name" value="PROPHAGE INTEGRASE INTS-RELATED"/>
    <property type="match status" value="1"/>
</dbReference>
<dbReference type="SMART" id="SM00885">
    <property type="entry name" value="D5_N"/>
    <property type="match status" value="1"/>
</dbReference>
<dbReference type="SUPFAM" id="SSF52540">
    <property type="entry name" value="P-loop containing nucleoside triphosphate hydrolases"/>
    <property type="match status" value="1"/>
</dbReference>
<feature type="domain" description="SF3 helicase" evidence="6">
    <location>
        <begin position="277"/>
        <end position="563"/>
    </location>
</feature>
<dbReference type="InterPro" id="IPR002104">
    <property type="entry name" value="Integrase_catalytic"/>
</dbReference>
<name>A0AAE6JPS1_HAEPH</name>
<dbReference type="InterPro" id="IPR014015">
    <property type="entry name" value="Helicase_SF3_DNA-vir"/>
</dbReference>
<dbReference type="PROSITE" id="PS51898">
    <property type="entry name" value="TYR_RECOMBINASE"/>
    <property type="match status" value="1"/>
</dbReference>
<evidence type="ECO:0000256" key="5">
    <source>
        <dbReference type="ARBA" id="ARBA00023172"/>
    </source>
</evidence>
<dbReference type="Pfam" id="PF00589">
    <property type="entry name" value="Phage_integrase"/>
    <property type="match status" value="1"/>
</dbReference>
<dbReference type="Pfam" id="PF08706">
    <property type="entry name" value="D5_N"/>
    <property type="match status" value="1"/>
</dbReference>
<evidence type="ECO:0000259" key="7">
    <source>
        <dbReference type="PROSITE" id="PS51898"/>
    </source>
</evidence>
<evidence type="ECO:0000256" key="4">
    <source>
        <dbReference type="ARBA" id="ARBA00022908"/>
    </source>
</evidence>
<dbReference type="GeneID" id="78223664"/>
<dbReference type="InterPro" id="IPR014818">
    <property type="entry name" value="Phage/plasmid_primase_P4_C"/>
</dbReference>
<proteinExistence type="inferred from homology"/>
<dbReference type="AlphaFoldDB" id="A0AAE6JPS1"/>
<dbReference type="KEGG" id="hpaa:E5Q53_01005"/>
<evidence type="ECO:0000256" key="3">
    <source>
        <dbReference type="ARBA" id="ARBA00022840"/>
    </source>
</evidence>
<dbReference type="RefSeq" id="WP_005706280.1">
    <property type="nucleotide sequence ID" value="NZ_CP038817.1"/>
</dbReference>
<organism evidence="8 9">
    <name type="scientific">Haemophilus parahaemolyticus</name>
    <dbReference type="NCBI Taxonomy" id="735"/>
    <lineage>
        <taxon>Bacteria</taxon>
        <taxon>Pseudomonadati</taxon>
        <taxon>Pseudomonadota</taxon>
        <taxon>Gammaproteobacteria</taxon>
        <taxon>Pasteurellales</taxon>
        <taxon>Pasteurellaceae</taxon>
        <taxon>Haemophilus</taxon>
    </lineage>
</organism>
<dbReference type="InterPro" id="IPR050808">
    <property type="entry name" value="Phage_Integrase"/>
</dbReference>
<dbReference type="CDD" id="cd00801">
    <property type="entry name" value="INT_P4_C"/>
    <property type="match status" value="1"/>
</dbReference>
<evidence type="ECO:0000313" key="8">
    <source>
        <dbReference type="EMBL" id="QEN10147.1"/>
    </source>
</evidence>
<dbReference type="Proteomes" id="UP000323974">
    <property type="component" value="Chromosome"/>
</dbReference>
<protein>
    <recommendedName>
        <fullName evidence="10">Integrase</fullName>
    </recommendedName>
</protein>
<dbReference type="EMBL" id="CP038817">
    <property type="protein sequence ID" value="QEN10147.1"/>
    <property type="molecule type" value="Genomic_DNA"/>
</dbReference>
<dbReference type="SUPFAM" id="SSF56349">
    <property type="entry name" value="DNA breaking-rejoining enzymes"/>
    <property type="match status" value="1"/>
</dbReference>